<gene>
    <name evidence="1" type="primary">gumI</name>
    <name evidence="1" type="ORF">GCM10011512_28680</name>
</gene>
<proteinExistence type="predicted"/>
<protein>
    <submittedName>
        <fullName evidence="1">GDP-mannose:glycolipid 4-beta-D-mannosyltransferase</fullName>
    </submittedName>
</protein>
<sequence length="335" mass="37048">MSGPLVVMESLQRVGPQTNPYLRQLVTALERDAELRVELFTWRRALTGRVDVFHVHWPEQMVGGHRRVGRLVRRCLTALVVARFALARVPVVRTVHNLHRPAGLARVDHALLAALDRLTVVAIRLNDATPTTQAAVTIPHGHYRDWFAPYPAAERVGRRAAYVGLIRRYKGVERLVEQFRQVDDPAATLVVAGRPSSDALQAEIAALAGDDRRITTRFAFLEDAELVATITASSLVVLPYRHMHNSGTVLAALSLDRPVLVPDNEVNRALADEVGPGWVHTYAGELTAADIARALAAPAPQHDRPDLTAREWSGTAAAHARAFRDAVARRRRARR</sequence>
<dbReference type="Proteomes" id="UP000597761">
    <property type="component" value="Unassembled WGS sequence"/>
</dbReference>
<reference evidence="2" key="1">
    <citation type="journal article" date="2019" name="Int. J. Syst. Evol. Microbiol.">
        <title>The Global Catalogue of Microorganisms (GCM) 10K type strain sequencing project: providing services to taxonomists for standard genome sequencing and annotation.</title>
        <authorList>
            <consortium name="The Broad Institute Genomics Platform"/>
            <consortium name="The Broad Institute Genome Sequencing Center for Infectious Disease"/>
            <person name="Wu L."/>
            <person name="Ma J."/>
        </authorList>
    </citation>
    <scope>NUCLEOTIDE SEQUENCE [LARGE SCALE GENOMIC DNA]</scope>
    <source>
        <strain evidence="2">CGMCC 1.15480</strain>
    </source>
</reference>
<accession>A0ABQ1PNR8</accession>
<comment type="caution">
    <text evidence="1">The sequence shown here is derived from an EMBL/GenBank/DDBJ whole genome shotgun (WGS) entry which is preliminary data.</text>
</comment>
<dbReference type="SUPFAM" id="SSF53756">
    <property type="entry name" value="UDP-Glycosyltransferase/glycogen phosphorylase"/>
    <property type="match status" value="1"/>
</dbReference>
<evidence type="ECO:0000313" key="2">
    <source>
        <dbReference type="Proteomes" id="UP000597761"/>
    </source>
</evidence>
<dbReference type="Pfam" id="PF13692">
    <property type="entry name" value="Glyco_trans_1_4"/>
    <property type="match status" value="1"/>
</dbReference>
<name>A0ABQ1PNR8_9MICC</name>
<evidence type="ECO:0000313" key="1">
    <source>
        <dbReference type="EMBL" id="GGD00086.1"/>
    </source>
</evidence>
<dbReference type="RefSeq" id="WP_229660076.1">
    <property type="nucleotide sequence ID" value="NZ_BMJI01000028.1"/>
</dbReference>
<organism evidence="1 2">
    <name type="scientific">Tersicoccus solisilvae</name>
    <dbReference type="NCBI Taxonomy" id="1882339"/>
    <lineage>
        <taxon>Bacteria</taxon>
        <taxon>Bacillati</taxon>
        <taxon>Actinomycetota</taxon>
        <taxon>Actinomycetes</taxon>
        <taxon>Micrococcales</taxon>
        <taxon>Micrococcaceae</taxon>
        <taxon>Tersicoccus</taxon>
    </lineage>
</organism>
<keyword evidence="2" id="KW-1185">Reference proteome</keyword>
<dbReference type="Gene3D" id="3.40.50.2000">
    <property type="entry name" value="Glycogen Phosphorylase B"/>
    <property type="match status" value="1"/>
</dbReference>
<dbReference type="EMBL" id="BMJI01000028">
    <property type="protein sequence ID" value="GGD00086.1"/>
    <property type="molecule type" value="Genomic_DNA"/>
</dbReference>